<name>A0A0E9WZ51_ANGAN</name>
<dbReference type="EMBL" id="GBXM01012938">
    <property type="protein sequence ID" value="JAH95639.1"/>
    <property type="molecule type" value="Transcribed_RNA"/>
</dbReference>
<evidence type="ECO:0000313" key="1">
    <source>
        <dbReference type="EMBL" id="JAH95639.1"/>
    </source>
</evidence>
<sequence length="72" mass="7860">MTPFFSFTSSTGCEKLNVCRVSNQVPFEALNSDCITHRVNVTAAFVIARHCGKPLFPGQSPQAAVLSELIQF</sequence>
<proteinExistence type="predicted"/>
<organism evidence="1">
    <name type="scientific">Anguilla anguilla</name>
    <name type="common">European freshwater eel</name>
    <name type="synonym">Muraena anguilla</name>
    <dbReference type="NCBI Taxonomy" id="7936"/>
    <lineage>
        <taxon>Eukaryota</taxon>
        <taxon>Metazoa</taxon>
        <taxon>Chordata</taxon>
        <taxon>Craniata</taxon>
        <taxon>Vertebrata</taxon>
        <taxon>Euteleostomi</taxon>
        <taxon>Actinopterygii</taxon>
        <taxon>Neopterygii</taxon>
        <taxon>Teleostei</taxon>
        <taxon>Anguilliformes</taxon>
        <taxon>Anguillidae</taxon>
        <taxon>Anguilla</taxon>
    </lineage>
</organism>
<protein>
    <submittedName>
        <fullName evidence="1">Uncharacterized protein</fullName>
    </submittedName>
</protein>
<dbReference type="AlphaFoldDB" id="A0A0E9WZ51"/>
<accession>A0A0E9WZ51</accession>
<reference evidence="1" key="1">
    <citation type="submission" date="2014-11" db="EMBL/GenBank/DDBJ databases">
        <authorList>
            <person name="Amaro Gonzalez C."/>
        </authorList>
    </citation>
    <scope>NUCLEOTIDE SEQUENCE</scope>
</reference>
<reference evidence="1" key="2">
    <citation type="journal article" date="2015" name="Fish Shellfish Immunol.">
        <title>Early steps in the European eel (Anguilla anguilla)-Vibrio vulnificus interaction in the gills: Role of the RtxA13 toxin.</title>
        <authorList>
            <person name="Callol A."/>
            <person name="Pajuelo D."/>
            <person name="Ebbesson L."/>
            <person name="Teles M."/>
            <person name="MacKenzie S."/>
            <person name="Amaro C."/>
        </authorList>
    </citation>
    <scope>NUCLEOTIDE SEQUENCE</scope>
</reference>